<accession>A0ABV3DEN1</accession>
<keyword evidence="7" id="KW-0684">Rhamnose metabolism</keyword>
<keyword evidence="12" id="KW-1185">Reference proteome</keyword>
<evidence type="ECO:0000256" key="1">
    <source>
        <dbReference type="ARBA" id="ARBA00009156"/>
    </source>
</evidence>
<name>A0ABV3DEN1_9ACTN</name>
<evidence type="ECO:0000256" key="4">
    <source>
        <dbReference type="ARBA" id="ARBA00022741"/>
    </source>
</evidence>
<gene>
    <name evidence="11" type="ORF">AB0C36_11820</name>
</gene>
<dbReference type="GO" id="GO:0016740">
    <property type="term" value="F:transferase activity"/>
    <property type="evidence" value="ECO:0007669"/>
    <property type="project" value="UniProtKB-KW"/>
</dbReference>
<dbReference type="EMBL" id="JBEZFP010000023">
    <property type="protein sequence ID" value="MEU8134188.1"/>
    <property type="molecule type" value="Genomic_DNA"/>
</dbReference>
<dbReference type="InterPro" id="IPR043129">
    <property type="entry name" value="ATPase_NBD"/>
</dbReference>
<comment type="similarity">
    <text evidence="1">Belongs to the FGGY kinase family.</text>
</comment>
<evidence type="ECO:0000259" key="10">
    <source>
        <dbReference type="Pfam" id="PF02782"/>
    </source>
</evidence>
<evidence type="ECO:0000259" key="9">
    <source>
        <dbReference type="Pfam" id="PF00370"/>
    </source>
</evidence>
<evidence type="ECO:0000256" key="2">
    <source>
        <dbReference type="ARBA" id="ARBA00022629"/>
    </source>
</evidence>
<keyword evidence="4" id="KW-0547">Nucleotide-binding</keyword>
<dbReference type="PANTHER" id="PTHR43095:SF5">
    <property type="entry name" value="XYLULOSE KINASE"/>
    <property type="match status" value="1"/>
</dbReference>
<dbReference type="InterPro" id="IPR013449">
    <property type="entry name" value="Rhamnulokinase"/>
</dbReference>
<evidence type="ECO:0000256" key="8">
    <source>
        <dbReference type="SAM" id="MobiDB-lite"/>
    </source>
</evidence>
<feature type="domain" description="Carbohydrate kinase FGGY N-terminal" evidence="9">
    <location>
        <begin position="84"/>
        <end position="257"/>
    </location>
</feature>
<sequence>MSTPSPLPVFAAIDIGASSGRVIAGRVAAGRGTGGGPPILDLTEVHRFPNRPVRVRGTLHWDILGLYGEALDGLRKLGAGGVRPASVGIDTWAVDYGLLDARGDLLANPVHYRDGRTDGVMDRVLSAVPARDIYRTTGLQFLPFNTLYQLAAEAPERLGAARELLLIPDLLAYWLTGRVGAERTNASTTQLYDVRSGTWSTELAARAGIPVQLLPPLHDPGTRTGTLTADSADATGLDPSTPVVAVGSHDTASAVVGVPARGRDFAYISCGTWSLVGVELDKPVLTEESRAANFTNEAGVDGTIRYLRNVMGLWILQECLRVWQARGLAVDLPALLEQAAREEPFRSLVDPDDPEFLPPGDMPVRIAAHCERTGQPVPQGPAAVVRCVVESLALAYRRTVRDAVRLSGTAVETVHLVGGGARNELLCQLTADACGVPVVAGPVEATAIGNVLVQARAAGVVSDLTEMRELTAATQSLHRYAPGGTHSGRSAWDAAERRLG</sequence>
<evidence type="ECO:0000313" key="11">
    <source>
        <dbReference type="EMBL" id="MEU8134188.1"/>
    </source>
</evidence>
<comment type="caution">
    <text evidence="11">The sequence shown here is derived from an EMBL/GenBank/DDBJ whole genome shotgun (WGS) entry which is preliminary data.</text>
</comment>
<reference evidence="11 12" key="1">
    <citation type="submission" date="2024-06" db="EMBL/GenBank/DDBJ databases">
        <title>The Natural Products Discovery Center: Release of the First 8490 Sequenced Strains for Exploring Actinobacteria Biosynthetic Diversity.</title>
        <authorList>
            <person name="Kalkreuter E."/>
            <person name="Kautsar S.A."/>
            <person name="Yang D."/>
            <person name="Bader C.D."/>
            <person name="Teijaro C.N."/>
            <person name="Fluegel L."/>
            <person name="Davis C.M."/>
            <person name="Simpson J.R."/>
            <person name="Lauterbach L."/>
            <person name="Steele A.D."/>
            <person name="Gui C."/>
            <person name="Meng S."/>
            <person name="Li G."/>
            <person name="Viehrig K."/>
            <person name="Ye F."/>
            <person name="Su P."/>
            <person name="Kiefer A.F."/>
            <person name="Nichols A."/>
            <person name="Cepeda A.J."/>
            <person name="Yan W."/>
            <person name="Fan B."/>
            <person name="Jiang Y."/>
            <person name="Adhikari A."/>
            <person name="Zheng C.-J."/>
            <person name="Schuster L."/>
            <person name="Cowan T.M."/>
            <person name="Smanski M.J."/>
            <person name="Chevrette M.G."/>
            <person name="De Carvalho L.P.S."/>
            <person name="Shen B."/>
        </authorList>
    </citation>
    <scope>NUCLEOTIDE SEQUENCE [LARGE SCALE GENOMIC DNA]</scope>
    <source>
        <strain evidence="11 12">NPDC048946</strain>
    </source>
</reference>
<dbReference type="EC" id="2.7.1.-" evidence="11"/>
<evidence type="ECO:0000313" key="12">
    <source>
        <dbReference type="Proteomes" id="UP001551482"/>
    </source>
</evidence>
<dbReference type="Pfam" id="PF02782">
    <property type="entry name" value="FGGY_C"/>
    <property type="match status" value="1"/>
</dbReference>
<proteinExistence type="inferred from homology"/>
<evidence type="ECO:0000256" key="7">
    <source>
        <dbReference type="ARBA" id="ARBA00023308"/>
    </source>
</evidence>
<keyword evidence="6" id="KW-0067">ATP-binding</keyword>
<dbReference type="RefSeq" id="WP_358352635.1">
    <property type="nucleotide sequence ID" value="NZ_JBEZFP010000023.1"/>
</dbReference>
<evidence type="ECO:0000256" key="5">
    <source>
        <dbReference type="ARBA" id="ARBA00022777"/>
    </source>
</evidence>
<dbReference type="InterPro" id="IPR018485">
    <property type="entry name" value="FGGY_C"/>
</dbReference>
<protein>
    <submittedName>
        <fullName evidence="11">Rhamnulokinase family protein</fullName>
        <ecNumber evidence="11">2.7.1.-</ecNumber>
    </submittedName>
</protein>
<feature type="domain" description="Carbohydrate kinase FGGY C-terminal" evidence="10">
    <location>
        <begin position="266"/>
        <end position="458"/>
    </location>
</feature>
<organism evidence="11 12">
    <name type="scientific">Streptodolium elevatio</name>
    <dbReference type="NCBI Taxonomy" id="3157996"/>
    <lineage>
        <taxon>Bacteria</taxon>
        <taxon>Bacillati</taxon>
        <taxon>Actinomycetota</taxon>
        <taxon>Actinomycetes</taxon>
        <taxon>Kitasatosporales</taxon>
        <taxon>Streptomycetaceae</taxon>
        <taxon>Streptodolium</taxon>
    </lineage>
</organism>
<keyword evidence="3 11" id="KW-0808">Transferase</keyword>
<keyword evidence="2" id="KW-0119">Carbohydrate metabolism</keyword>
<dbReference type="PANTHER" id="PTHR43095">
    <property type="entry name" value="SUGAR KINASE"/>
    <property type="match status" value="1"/>
</dbReference>
<dbReference type="InterPro" id="IPR018484">
    <property type="entry name" value="FGGY_N"/>
</dbReference>
<dbReference type="Pfam" id="PF00370">
    <property type="entry name" value="FGGY_N"/>
    <property type="match status" value="1"/>
</dbReference>
<dbReference type="SUPFAM" id="SSF53067">
    <property type="entry name" value="Actin-like ATPase domain"/>
    <property type="match status" value="2"/>
</dbReference>
<dbReference type="InterPro" id="IPR050406">
    <property type="entry name" value="FGGY_Carb_Kinase"/>
</dbReference>
<keyword evidence="5" id="KW-0418">Kinase</keyword>
<evidence type="ECO:0000256" key="3">
    <source>
        <dbReference type="ARBA" id="ARBA00022679"/>
    </source>
</evidence>
<keyword evidence="2" id="KW-0859">Xylose metabolism</keyword>
<feature type="region of interest" description="Disordered" evidence="8">
    <location>
        <begin position="479"/>
        <end position="500"/>
    </location>
</feature>
<dbReference type="Gene3D" id="3.30.420.40">
    <property type="match status" value="2"/>
</dbReference>
<dbReference type="Proteomes" id="UP001551482">
    <property type="component" value="Unassembled WGS sequence"/>
</dbReference>
<evidence type="ECO:0000256" key="6">
    <source>
        <dbReference type="ARBA" id="ARBA00022840"/>
    </source>
</evidence>
<dbReference type="CDD" id="cd07771">
    <property type="entry name" value="ASKHA_NBD_FGGY_RhaB-like"/>
    <property type="match status" value="1"/>
</dbReference>